<keyword evidence="3" id="KW-0804">Transcription</keyword>
<sequence length="245" mass="27252">MSNGSTPLPAAAADDRKPAYLRVKQHVLAQIQSGTWQEGEAIPGEEALARKFGVSRMTVNRAIRELSDEQIVERVQGSGTYVAQQKYQATLVEIRNIAEEIAARGHVHRSELHKLERTKAGEALGRQFGLKAEQPLFHSVVVHFEDGEPIQVEDRYVNPSVAPDYLAQDFASQTPNAYLMRVAPLQGVRFVIEACLPSRDVAEMLHMAPEEPCLVLRRQTHSQGQVASVAAMWHPAARYRFTGSF</sequence>
<dbReference type="PANTHER" id="PTHR44846:SF16">
    <property type="entry name" value="TRANSCRIPTIONAL REGULATOR PHNF-RELATED"/>
    <property type="match status" value="1"/>
</dbReference>
<keyword evidence="7" id="KW-1185">Reference proteome</keyword>
<dbReference type="SMART" id="SM00866">
    <property type="entry name" value="UTRA"/>
    <property type="match status" value="1"/>
</dbReference>
<dbReference type="AlphaFoldDB" id="A0A7Y8KWT4"/>
<evidence type="ECO:0000313" key="7">
    <source>
        <dbReference type="Proteomes" id="UP000545507"/>
    </source>
</evidence>
<feature type="domain" description="HTH gntR-type" evidence="5">
    <location>
        <begin position="17"/>
        <end position="85"/>
    </location>
</feature>
<gene>
    <name evidence="6" type="primary">hutC</name>
    <name evidence="6" type="ORF">F3K02_11430</name>
</gene>
<dbReference type="CDD" id="cd07377">
    <property type="entry name" value="WHTH_GntR"/>
    <property type="match status" value="1"/>
</dbReference>
<evidence type="ECO:0000256" key="3">
    <source>
        <dbReference type="ARBA" id="ARBA00023163"/>
    </source>
</evidence>
<dbReference type="InterPro" id="IPR050679">
    <property type="entry name" value="Bact_HTH_transcr_reg"/>
</dbReference>
<dbReference type="GO" id="GO:0003677">
    <property type="term" value="F:DNA binding"/>
    <property type="evidence" value="ECO:0007669"/>
    <property type="project" value="UniProtKB-UniRule"/>
</dbReference>
<accession>A0A7Y8KWT4</accession>
<dbReference type="Gene3D" id="3.40.1410.10">
    <property type="entry name" value="Chorismate lyase-like"/>
    <property type="match status" value="1"/>
</dbReference>
<evidence type="ECO:0000313" key="6">
    <source>
        <dbReference type="EMBL" id="NWF45855.1"/>
    </source>
</evidence>
<name>A0A7Y8KWT4_9BURK</name>
<dbReference type="GO" id="GO:0006547">
    <property type="term" value="P:L-histidine metabolic process"/>
    <property type="evidence" value="ECO:0007669"/>
    <property type="project" value="UniProtKB-UniRule"/>
</dbReference>
<keyword evidence="2" id="KW-0238">DNA-binding</keyword>
<evidence type="ECO:0000259" key="5">
    <source>
        <dbReference type="PROSITE" id="PS50949"/>
    </source>
</evidence>
<dbReference type="PROSITE" id="PS50949">
    <property type="entry name" value="HTH_GNTR"/>
    <property type="match status" value="1"/>
</dbReference>
<evidence type="ECO:0000256" key="2">
    <source>
        <dbReference type="ARBA" id="ARBA00023125"/>
    </source>
</evidence>
<evidence type="ECO:0000256" key="1">
    <source>
        <dbReference type="ARBA" id="ARBA00023015"/>
    </source>
</evidence>
<protein>
    <recommendedName>
        <fullName evidence="4">Histidine utilization repressor</fullName>
    </recommendedName>
</protein>
<dbReference type="SUPFAM" id="SSF64288">
    <property type="entry name" value="Chorismate lyase-like"/>
    <property type="match status" value="1"/>
</dbReference>
<comment type="caution">
    <text evidence="6">The sequence shown here is derived from an EMBL/GenBank/DDBJ whole genome shotgun (WGS) entry which is preliminary data.</text>
</comment>
<dbReference type="InterPro" id="IPR036390">
    <property type="entry name" value="WH_DNA-bd_sf"/>
</dbReference>
<dbReference type="GO" id="GO:0003700">
    <property type="term" value="F:DNA-binding transcription factor activity"/>
    <property type="evidence" value="ECO:0007669"/>
    <property type="project" value="UniProtKB-UniRule"/>
</dbReference>
<evidence type="ECO:0000256" key="4">
    <source>
        <dbReference type="NCBIfam" id="TIGR02018"/>
    </source>
</evidence>
<dbReference type="FunFam" id="1.10.10.10:FF:000079">
    <property type="entry name" value="GntR family transcriptional regulator"/>
    <property type="match status" value="1"/>
</dbReference>
<dbReference type="SMART" id="SM00345">
    <property type="entry name" value="HTH_GNTR"/>
    <property type="match status" value="1"/>
</dbReference>
<dbReference type="InterPro" id="IPR028978">
    <property type="entry name" value="Chorismate_lyase_/UTRA_dom_sf"/>
</dbReference>
<reference evidence="6 7" key="1">
    <citation type="submission" date="2019-09" db="EMBL/GenBank/DDBJ databases">
        <title>Hydrogenophaga aromatica sp. nov., isolated from a para-xylene-degrading enrichment culture.</title>
        <authorList>
            <person name="Tancsics A."/>
            <person name="Banerjee S."/>
        </authorList>
    </citation>
    <scope>NUCLEOTIDE SEQUENCE [LARGE SCALE GENOMIC DNA]</scope>
    <source>
        <strain evidence="6 7">D2P1</strain>
    </source>
</reference>
<organism evidence="6 7">
    <name type="scientific">Hydrogenophaga aromaticivorans</name>
    <dbReference type="NCBI Taxonomy" id="2610898"/>
    <lineage>
        <taxon>Bacteria</taxon>
        <taxon>Pseudomonadati</taxon>
        <taxon>Pseudomonadota</taxon>
        <taxon>Betaproteobacteria</taxon>
        <taxon>Burkholderiales</taxon>
        <taxon>Comamonadaceae</taxon>
        <taxon>Hydrogenophaga</taxon>
    </lineage>
</organism>
<dbReference type="SUPFAM" id="SSF46785">
    <property type="entry name" value="Winged helix' DNA-binding domain"/>
    <property type="match status" value="1"/>
</dbReference>
<dbReference type="NCBIfam" id="TIGR02018">
    <property type="entry name" value="his_ut_repres"/>
    <property type="match status" value="1"/>
</dbReference>
<dbReference type="InterPro" id="IPR011663">
    <property type="entry name" value="UTRA"/>
</dbReference>
<dbReference type="Proteomes" id="UP000545507">
    <property type="component" value="Unassembled WGS sequence"/>
</dbReference>
<dbReference type="EMBL" id="VYGV01000007">
    <property type="protein sequence ID" value="NWF45855.1"/>
    <property type="molecule type" value="Genomic_DNA"/>
</dbReference>
<dbReference type="InterPro" id="IPR010248">
    <property type="entry name" value="His_ut_repres"/>
</dbReference>
<proteinExistence type="predicted"/>
<dbReference type="InterPro" id="IPR036388">
    <property type="entry name" value="WH-like_DNA-bd_sf"/>
</dbReference>
<dbReference type="GO" id="GO:0045892">
    <property type="term" value="P:negative regulation of DNA-templated transcription"/>
    <property type="evidence" value="ECO:0007669"/>
    <property type="project" value="UniProtKB-UniRule"/>
</dbReference>
<dbReference type="Gene3D" id="1.10.10.10">
    <property type="entry name" value="Winged helix-like DNA-binding domain superfamily/Winged helix DNA-binding domain"/>
    <property type="match status" value="1"/>
</dbReference>
<dbReference type="PRINTS" id="PR00035">
    <property type="entry name" value="HTHGNTR"/>
</dbReference>
<dbReference type="Pfam" id="PF07702">
    <property type="entry name" value="UTRA"/>
    <property type="match status" value="1"/>
</dbReference>
<dbReference type="Pfam" id="PF00392">
    <property type="entry name" value="GntR"/>
    <property type="match status" value="1"/>
</dbReference>
<dbReference type="RefSeq" id="WP_177135738.1">
    <property type="nucleotide sequence ID" value="NZ_VYGV01000007.1"/>
</dbReference>
<dbReference type="InterPro" id="IPR000524">
    <property type="entry name" value="Tscrpt_reg_HTH_GntR"/>
</dbReference>
<dbReference type="PANTHER" id="PTHR44846">
    <property type="entry name" value="MANNOSYL-D-GLYCERATE TRANSPORT/METABOLISM SYSTEM REPRESSOR MNGR-RELATED"/>
    <property type="match status" value="1"/>
</dbReference>
<keyword evidence="1" id="KW-0805">Transcription regulation</keyword>